<organism evidence="12 13">
    <name type="scientific">Byssochlamys spectabilis (strain No. 5 / NBRC 109023)</name>
    <name type="common">Paecilomyces variotii</name>
    <dbReference type="NCBI Taxonomy" id="1356009"/>
    <lineage>
        <taxon>Eukaryota</taxon>
        <taxon>Fungi</taxon>
        <taxon>Dikarya</taxon>
        <taxon>Ascomycota</taxon>
        <taxon>Pezizomycotina</taxon>
        <taxon>Eurotiomycetes</taxon>
        <taxon>Eurotiomycetidae</taxon>
        <taxon>Eurotiales</taxon>
        <taxon>Thermoascaceae</taxon>
        <taxon>Paecilomyces</taxon>
    </lineage>
</organism>
<feature type="region of interest" description="Disordered" evidence="8">
    <location>
        <begin position="410"/>
        <end position="452"/>
    </location>
</feature>
<feature type="region of interest" description="Disordered" evidence="8">
    <location>
        <begin position="1217"/>
        <end position="1290"/>
    </location>
</feature>
<evidence type="ECO:0000256" key="2">
    <source>
        <dbReference type="ARBA" id="ARBA00022692"/>
    </source>
</evidence>
<dbReference type="PANTHER" id="PTHR42081">
    <property type="entry name" value="ZINC FINGER PROTEIN DHHC DOMAIN CONTAINING PROTEIN"/>
    <property type="match status" value="1"/>
</dbReference>
<feature type="compositionally biased region" description="Low complexity" evidence="8">
    <location>
        <begin position="963"/>
        <end position="979"/>
    </location>
</feature>
<feature type="transmembrane region" description="Helical" evidence="9">
    <location>
        <begin position="54"/>
        <end position="76"/>
    </location>
</feature>
<dbReference type="InterPro" id="IPR058348">
    <property type="entry name" value="DUF8035"/>
</dbReference>
<feature type="compositionally biased region" description="Basic residues" evidence="8">
    <location>
        <begin position="1014"/>
        <end position="1024"/>
    </location>
</feature>
<keyword evidence="13" id="KW-1185">Reference proteome</keyword>
<keyword evidence="4 9" id="KW-0472">Membrane</keyword>
<evidence type="ECO:0000313" key="13">
    <source>
        <dbReference type="Proteomes" id="UP000018001"/>
    </source>
</evidence>
<evidence type="ECO:0000256" key="7">
    <source>
        <dbReference type="ARBA" id="ARBA00048048"/>
    </source>
</evidence>
<keyword evidence="5" id="KW-0564">Palmitate</keyword>
<feature type="compositionally biased region" description="Basic and acidic residues" evidence="8">
    <location>
        <begin position="1052"/>
        <end position="1069"/>
    </location>
</feature>
<dbReference type="Pfam" id="PF26118">
    <property type="entry name" value="DUF8035"/>
    <property type="match status" value="1"/>
</dbReference>
<sequence>MARNADTRASLAVARIMPMLIIGLFVYVCYAVTKQLCINYLIHPSPRYHHSPRVGAGVIVILIFYILLIAVLTSYIRVLSTVIWNTGFLPRGAACNLELEQAENTAAGQRKHWKQQDNKQPNSPPEKVDRTEPDLERGLDHKAAGKAYPFDASGLEEFYTKDVFVCQEDGRPRYCSKCCQFKTDRAHHCREVDRCVRKMDHFCPWVGGVVSETSYKFFIQFVFYTSLFCIFNIIITAVFTEELRQNAGRVNAHWLVVLAVACFFGLFTGGMTLSSLQLAMNNLTTIENIDHRTKIWTLAIYVPRPHDISIDPQTQWAATFPTVTYPAQRSSPLRGQDSKPEDRRVFAILRTQPGENPWDLGSPLKNLQQVMGYTVADWLLPLKRSPCADHSSLESAFALGPVVQKLKREAGLEPQSEQPNDVAVNEHRAPVGEQRKSKKAYRHSSSVSSQSQLSDGIEYPAISFPLSCQEQTRHVESAADWRWLFAIAQFPVEAGQPRRDSWIPSSIAPPGQGSERFSYNSTFSTGFWPLSCSELIRCWHQRRFKTSHLDQHQNIPESLGTADNRGNIASDIISTGCQAPLLSISMAHSTRHRPASPGSKRLMDPMRASTGTVPLGSSLDMYASPASYYSYDPHTTPRSSIERIPDIPYRNSHDPRVGGDRKLEAQPISTKAFRDPGHGHSTKLRTEYAIRPRPRSNTASGADSTRHPLSLTIPSSPTRPPPLITTIHDRPTSPLPPRSAHSREDSERYLMPASSTHSPRHRRIYSHDYASDTGRVDPERARRDRGGYHVYRSSGRHGHPLTGDLRRDDVDDYDAYSYTNAKEQFEKEFAGRSTPEKESYRRERPVSMTGLESYLPHLSRKEPREFGPPPSQRGFDRLDKDEKHRRVGRTRAGSDASRESAGYLQIPRHRAPVAVHQDRDDGYSSYREDHGDRRHSRRRHRRHDDEHRSRDRRDNRDSRSDKLLPAMAGGLATAGLASGYSKDLLDPDIGSKHRHRSRDPSRGYSTRNDDEHREHRRRRAHSSLRRPGSDSDEYSSDEALHQYTRARSQHRRIGELKNSDYAREQRSSFDSETDSSDSPRMRRARHRNRDSRHSDESVTKETSDESQDRQKKPVAVDTAAPKEPEAPPKGILKPPRERFPEEPTTVREGVAPLKDAQKKGIPPGARWTKIDRRLVNPAALEAGHERFEERSEYVIVLRVLTKEEIQAYAVKTQEIRDARYKAERRERRQRREEARRQGLRHESDSSSYDDDTTDDEKTPLALEAPPEEQPPLPHQQSRTTNAPVPEPVRK</sequence>
<evidence type="ECO:0000256" key="5">
    <source>
        <dbReference type="ARBA" id="ARBA00023139"/>
    </source>
</evidence>
<dbReference type="PANTHER" id="PTHR42081:SF1">
    <property type="entry name" value="ZINC FINGER PROTEIN DHHC DOMAIN CONTAINING PROTEIN"/>
    <property type="match status" value="1"/>
</dbReference>
<keyword evidence="2 9" id="KW-0812">Transmembrane</keyword>
<feature type="compositionally biased region" description="Basic and acidic residues" evidence="8">
    <location>
        <begin position="943"/>
        <end position="962"/>
    </location>
</feature>
<dbReference type="GO" id="GO:0016020">
    <property type="term" value="C:membrane"/>
    <property type="evidence" value="ECO:0007669"/>
    <property type="project" value="UniProtKB-SubCell"/>
</dbReference>
<feature type="compositionally biased region" description="Basic residues" evidence="8">
    <location>
        <begin position="1081"/>
        <end position="1090"/>
    </location>
</feature>
<feature type="region of interest" description="Disordered" evidence="8">
    <location>
        <begin position="826"/>
        <end position="1165"/>
    </location>
</feature>
<comment type="catalytic activity">
    <reaction evidence="7">
        <text>L-cysteinyl-[protein] + hexadecanoyl-CoA = S-hexadecanoyl-L-cysteinyl-[protein] + CoA</text>
        <dbReference type="Rhea" id="RHEA:36683"/>
        <dbReference type="Rhea" id="RHEA-COMP:10131"/>
        <dbReference type="Rhea" id="RHEA-COMP:11032"/>
        <dbReference type="ChEBI" id="CHEBI:29950"/>
        <dbReference type="ChEBI" id="CHEBI:57287"/>
        <dbReference type="ChEBI" id="CHEBI:57379"/>
        <dbReference type="ChEBI" id="CHEBI:74151"/>
        <dbReference type="EC" id="2.3.1.225"/>
    </reaction>
</comment>
<feature type="compositionally biased region" description="Basic and acidic residues" evidence="8">
    <location>
        <begin position="1134"/>
        <end position="1145"/>
    </location>
</feature>
<evidence type="ECO:0000256" key="8">
    <source>
        <dbReference type="SAM" id="MobiDB-lite"/>
    </source>
</evidence>
<evidence type="ECO:0000256" key="4">
    <source>
        <dbReference type="ARBA" id="ARBA00023136"/>
    </source>
</evidence>
<feature type="compositionally biased region" description="Basic and acidic residues" evidence="8">
    <location>
        <begin position="916"/>
        <end position="932"/>
    </location>
</feature>
<dbReference type="Proteomes" id="UP000018001">
    <property type="component" value="Unassembled WGS sequence"/>
</dbReference>
<feature type="compositionally biased region" description="Basic residues" evidence="8">
    <location>
        <begin position="933"/>
        <end position="942"/>
    </location>
</feature>
<comment type="subcellular location">
    <subcellularLocation>
        <location evidence="1">Membrane</location>
        <topology evidence="1">Multi-pass membrane protein</topology>
    </subcellularLocation>
</comment>
<feature type="transmembrane region" description="Helical" evidence="9">
    <location>
        <begin position="252"/>
        <end position="273"/>
    </location>
</feature>
<comment type="caution">
    <text evidence="12">The sequence shown here is derived from an EMBL/GenBank/DDBJ whole genome shotgun (WGS) entry which is preliminary data.</text>
</comment>
<evidence type="ECO:0000256" key="1">
    <source>
        <dbReference type="ARBA" id="ARBA00004141"/>
    </source>
</evidence>
<evidence type="ECO:0000259" key="10">
    <source>
        <dbReference type="Pfam" id="PF01529"/>
    </source>
</evidence>
<evidence type="ECO:0000313" key="12">
    <source>
        <dbReference type="EMBL" id="GAD97650.1"/>
    </source>
</evidence>
<feature type="compositionally biased region" description="Basic and acidic residues" evidence="8">
    <location>
        <begin position="826"/>
        <end position="845"/>
    </location>
</feature>
<gene>
    <name evidence="12" type="ORF">PVAR5_6330</name>
</gene>
<evidence type="ECO:0000256" key="9">
    <source>
        <dbReference type="SAM" id="Phobius"/>
    </source>
</evidence>
<dbReference type="EMBL" id="BAUL01000208">
    <property type="protein sequence ID" value="GAD97650.1"/>
    <property type="molecule type" value="Genomic_DNA"/>
</dbReference>
<dbReference type="HOGENOM" id="CLU_262300_0_0_1"/>
<feature type="compositionally biased region" description="Basic and acidic residues" evidence="8">
    <location>
        <begin position="765"/>
        <end position="787"/>
    </location>
</feature>
<evidence type="ECO:0000259" key="11">
    <source>
        <dbReference type="Pfam" id="PF26118"/>
    </source>
</evidence>
<feature type="domain" description="DUF8035" evidence="11">
    <location>
        <begin position="1165"/>
        <end position="1218"/>
    </location>
</feature>
<accession>V5I3F8</accession>
<dbReference type="InParanoid" id="V5I3F8"/>
<feature type="compositionally biased region" description="Basic and acidic residues" evidence="8">
    <location>
        <begin position="1091"/>
        <end position="1111"/>
    </location>
</feature>
<proteinExistence type="predicted"/>
<feature type="transmembrane region" description="Helical" evidence="9">
    <location>
        <begin position="217"/>
        <end position="240"/>
    </location>
</feature>
<name>V5I3F8_BYSSN</name>
<evidence type="ECO:0000256" key="6">
    <source>
        <dbReference type="ARBA" id="ARBA00023288"/>
    </source>
</evidence>
<reference evidence="13" key="1">
    <citation type="journal article" date="2014" name="Genome Announc.">
        <title>Draft genome sequence of the formaldehyde-resistant fungus Byssochlamys spectabilis No. 5 (anamorph Paecilomyces variotii No. 5) (NBRC109023).</title>
        <authorList>
            <person name="Oka T."/>
            <person name="Ekino K."/>
            <person name="Fukuda K."/>
            <person name="Nomura Y."/>
        </authorList>
    </citation>
    <scope>NUCLEOTIDE SEQUENCE [LARGE SCALE GENOMIC DNA]</scope>
    <source>
        <strain evidence="13">No. 5 / NBRC 109023</strain>
    </source>
</reference>
<feature type="compositionally biased region" description="Basic and acidic residues" evidence="8">
    <location>
        <begin position="640"/>
        <end position="664"/>
    </location>
</feature>
<keyword evidence="6" id="KW-0449">Lipoprotein</keyword>
<feature type="transmembrane region" description="Helical" evidence="9">
    <location>
        <begin position="12"/>
        <end position="33"/>
    </location>
</feature>
<evidence type="ECO:0000256" key="3">
    <source>
        <dbReference type="ARBA" id="ARBA00022989"/>
    </source>
</evidence>
<dbReference type="InterPro" id="IPR001594">
    <property type="entry name" value="Palmitoyltrfase_DHHC"/>
</dbReference>
<feature type="compositionally biased region" description="Basic and acidic residues" evidence="8">
    <location>
        <begin position="672"/>
        <end position="690"/>
    </location>
</feature>
<protein>
    <submittedName>
        <fullName evidence="12">DHHC zinc finger membrane protein</fullName>
    </submittedName>
</protein>
<keyword evidence="3 9" id="KW-1133">Transmembrane helix</keyword>
<dbReference type="eggNOG" id="KOG1311">
    <property type="taxonomic scope" value="Eukaryota"/>
</dbReference>
<feature type="compositionally biased region" description="Basic and acidic residues" evidence="8">
    <location>
        <begin position="424"/>
        <end position="435"/>
    </location>
</feature>
<feature type="region of interest" description="Disordered" evidence="8">
    <location>
        <begin position="632"/>
        <end position="806"/>
    </location>
</feature>
<feature type="compositionally biased region" description="Basic and acidic residues" evidence="8">
    <location>
        <begin position="874"/>
        <end position="884"/>
    </location>
</feature>
<dbReference type="Pfam" id="PF01529">
    <property type="entry name" value="DHHC"/>
    <property type="match status" value="1"/>
</dbReference>
<feature type="region of interest" description="Disordered" evidence="8">
    <location>
        <begin position="108"/>
        <end position="133"/>
    </location>
</feature>
<dbReference type="PROSITE" id="PS50216">
    <property type="entry name" value="DHHC"/>
    <property type="match status" value="1"/>
</dbReference>
<dbReference type="GO" id="GO:0019706">
    <property type="term" value="F:protein-cysteine S-palmitoyltransferase activity"/>
    <property type="evidence" value="ECO:0007669"/>
    <property type="project" value="UniProtKB-EC"/>
</dbReference>
<feature type="domain" description="Palmitoyltransferase DHHC" evidence="10">
    <location>
        <begin position="171"/>
        <end position="290"/>
    </location>
</feature>
<dbReference type="OrthoDB" id="331948at2759"/>
<feature type="compositionally biased region" description="Basic and acidic residues" evidence="8">
    <location>
        <begin position="1217"/>
        <end position="1244"/>
    </location>
</feature>